<dbReference type="PROSITE" id="PS50102">
    <property type="entry name" value="RRM"/>
    <property type="match status" value="2"/>
</dbReference>
<dbReference type="WBParaSite" id="ACRNAN_scaffold3598.g11263.t1">
    <property type="protein sequence ID" value="ACRNAN_scaffold3598.g11263.t1"/>
    <property type="gene ID" value="ACRNAN_scaffold3598.g11263"/>
</dbReference>
<sequence length="405" mass="43442">MGLRRVVCCLLYATQLCKKMMTAVGVPGQINYGITAGGMLPNYASAFTGGSTGSSNSTGTTPSSLCSTPVTLFGSNPALNPNFSLLQPGLASSLYSPPVYGAPQLTSTLGSSANIFEGVPIFLVPQSGASAGTVPLSAFQRAAEFKAMSAQQPKMDTSKHFHVFVGDLSQEVDNNVLKQAFDRFGEISEVKVIRDSQSLKSRGYGFVTFPRKEDADRAIQEMNGQIIGKRAIRTNWAVRRPNDEEKKAHTYEQIYNAATSDNTTVYLGNIVPSITEESIREAFEKHGKIKEIRLFGSQSYAFVIYETKEEAAKAILEMNGAELEGQTLKCSWGRTNDNALQPATNALLAQLAGLTSLPTTIPGLQAGLSALSNGLVATPQLPFTGAFNPLYPSLINPGLLPTWHT</sequence>
<dbReference type="Gene3D" id="3.30.70.330">
    <property type="match status" value="2"/>
</dbReference>
<dbReference type="InterPro" id="IPR035979">
    <property type="entry name" value="RBD_domain_sf"/>
</dbReference>
<dbReference type="InterPro" id="IPR000504">
    <property type="entry name" value="RRM_dom"/>
</dbReference>
<feature type="signal peptide" evidence="3">
    <location>
        <begin position="1"/>
        <end position="17"/>
    </location>
</feature>
<accession>A0A914DQA8</accession>
<reference evidence="6" key="1">
    <citation type="submission" date="2022-11" db="UniProtKB">
        <authorList>
            <consortium name="WormBaseParasite"/>
        </authorList>
    </citation>
    <scope>IDENTIFICATION</scope>
</reference>
<dbReference type="PANTHER" id="PTHR47640">
    <property type="entry name" value="TRNA SELENOCYSTEINE 1-ASSOCIATED PROTEIN 1-RELATED-RELATED"/>
    <property type="match status" value="1"/>
</dbReference>
<keyword evidence="5" id="KW-1185">Reference proteome</keyword>
<proteinExistence type="predicted"/>
<feature type="chain" id="PRO_5037552785" evidence="3">
    <location>
        <begin position="18"/>
        <end position="405"/>
    </location>
</feature>
<name>A0A914DQA8_9BILA</name>
<dbReference type="InterPro" id="IPR012677">
    <property type="entry name" value="Nucleotide-bd_a/b_plait_sf"/>
</dbReference>
<dbReference type="PANTHER" id="PTHR47640:SF5">
    <property type="entry name" value="RRM DOMAIN-CONTAINING PROTEIN"/>
    <property type="match status" value="1"/>
</dbReference>
<evidence type="ECO:0000256" key="3">
    <source>
        <dbReference type="SAM" id="SignalP"/>
    </source>
</evidence>
<dbReference type="AlphaFoldDB" id="A0A914DQA8"/>
<keyword evidence="1 2" id="KW-0694">RNA-binding</keyword>
<keyword evidence="3" id="KW-0732">Signal</keyword>
<evidence type="ECO:0000256" key="2">
    <source>
        <dbReference type="PROSITE-ProRule" id="PRU00176"/>
    </source>
</evidence>
<dbReference type="SMART" id="SM00361">
    <property type="entry name" value="RRM_1"/>
    <property type="match status" value="2"/>
</dbReference>
<dbReference type="GO" id="GO:0003729">
    <property type="term" value="F:mRNA binding"/>
    <property type="evidence" value="ECO:0007669"/>
    <property type="project" value="InterPro"/>
</dbReference>
<dbReference type="SMART" id="SM00360">
    <property type="entry name" value="RRM"/>
    <property type="match status" value="2"/>
</dbReference>
<dbReference type="Pfam" id="PF00076">
    <property type="entry name" value="RRM_1"/>
    <property type="match status" value="2"/>
</dbReference>
<evidence type="ECO:0000256" key="1">
    <source>
        <dbReference type="ARBA" id="ARBA00022884"/>
    </source>
</evidence>
<organism evidence="5 6">
    <name type="scientific">Acrobeloides nanus</name>
    <dbReference type="NCBI Taxonomy" id="290746"/>
    <lineage>
        <taxon>Eukaryota</taxon>
        <taxon>Metazoa</taxon>
        <taxon>Ecdysozoa</taxon>
        <taxon>Nematoda</taxon>
        <taxon>Chromadorea</taxon>
        <taxon>Rhabditida</taxon>
        <taxon>Tylenchina</taxon>
        <taxon>Cephalobomorpha</taxon>
        <taxon>Cephaloboidea</taxon>
        <taxon>Cephalobidae</taxon>
        <taxon>Acrobeloides</taxon>
    </lineage>
</organism>
<dbReference type="InterPro" id="IPR003954">
    <property type="entry name" value="RRM_euk-type"/>
</dbReference>
<protein>
    <submittedName>
        <fullName evidence="6">RRM domain-containing protein</fullName>
    </submittedName>
</protein>
<feature type="domain" description="RRM" evidence="4">
    <location>
        <begin position="263"/>
        <end position="335"/>
    </location>
</feature>
<evidence type="ECO:0000313" key="6">
    <source>
        <dbReference type="WBParaSite" id="ACRNAN_scaffold3598.g11263.t1"/>
    </source>
</evidence>
<evidence type="ECO:0000259" key="4">
    <source>
        <dbReference type="PROSITE" id="PS50102"/>
    </source>
</evidence>
<dbReference type="SUPFAM" id="SSF54928">
    <property type="entry name" value="RNA-binding domain, RBD"/>
    <property type="match status" value="2"/>
</dbReference>
<feature type="domain" description="RRM" evidence="4">
    <location>
        <begin position="161"/>
        <end position="239"/>
    </location>
</feature>
<evidence type="ECO:0000313" key="5">
    <source>
        <dbReference type="Proteomes" id="UP000887540"/>
    </source>
</evidence>
<dbReference type="Proteomes" id="UP000887540">
    <property type="component" value="Unplaced"/>
</dbReference>
<dbReference type="InterPro" id="IPR050825">
    <property type="entry name" value="RBM42_RBP45_47-like"/>
</dbReference>